<feature type="chain" id="PRO_5047205344" description="Poly(3-hydroxybutyrate) depolymerase" evidence="3">
    <location>
        <begin position="28"/>
        <end position="567"/>
    </location>
</feature>
<dbReference type="PANTHER" id="PTHR43037">
    <property type="entry name" value="UNNAMED PRODUCT-RELATED"/>
    <property type="match status" value="1"/>
</dbReference>
<dbReference type="Proteomes" id="UP001144280">
    <property type="component" value="Unassembled WGS sequence"/>
</dbReference>
<evidence type="ECO:0000256" key="2">
    <source>
        <dbReference type="ARBA" id="ARBA00022801"/>
    </source>
</evidence>
<organism evidence="4 5">
    <name type="scientific">Phytohabitans aurantiacus</name>
    <dbReference type="NCBI Taxonomy" id="3016789"/>
    <lineage>
        <taxon>Bacteria</taxon>
        <taxon>Bacillati</taxon>
        <taxon>Actinomycetota</taxon>
        <taxon>Actinomycetes</taxon>
        <taxon>Micromonosporales</taxon>
        <taxon>Micromonosporaceae</taxon>
    </lineage>
</organism>
<sequence>MKRIGTAVVAVACLTALTLAAPSPASSAPPAEAGLQPLLDQTLVVDGITRQYAVYVPSQQPIYRVADPKDNPIVVILHPDGETAHEYALRTQWSRVAEEEGFIAAFPSAQNGTWNTHLDPGRPDDIGFVTAVTDAVRGAYQGSSVNVYIVGEGTGAAVANEVAAINSPKYVAVASLTGGAPADFYQTASNRLRRTTMASWTFVNGRLTGDEHRQIEYWKHANKVDPRPRHEHGRDFSTAIYRNPHNPLAQVRVSYLRGPSALGGTSVARAVWRDMFHPTLRFTDQDSVNGHLVPFQTAKQMRLTEHTATLAGQTRRWLVYLPTRYRQLTNHGRKLPLVLAFHGRNGSGRYMAQQTGWHQVGEARGFIVVYPQAEPATGPNIGFSGSIDTANPDVAFTLELLADLTARFAVDSTRIIVTGVSQGAAFTNRLAVQYPHLFAAIAPCYSGHLNAASYSDPIVRTDVPLPVWQCRGVNEVPTDYPGGTAGEAAARVFWRETVNKNTAPPTIEVDGRYTTDIYRDGAAEYRWTVNGDIGHFWPKNMGFKLWDDFLTHYRRLPNGSLVRTHGP</sequence>
<evidence type="ECO:0000313" key="5">
    <source>
        <dbReference type="Proteomes" id="UP001144280"/>
    </source>
</evidence>
<evidence type="ECO:0008006" key="6">
    <source>
        <dbReference type="Google" id="ProtNLM"/>
    </source>
</evidence>
<dbReference type="InterPro" id="IPR010126">
    <property type="entry name" value="Esterase_phb"/>
</dbReference>
<dbReference type="Gene3D" id="3.40.50.1820">
    <property type="entry name" value="alpha/beta hydrolase"/>
    <property type="match status" value="2"/>
</dbReference>
<dbReference type="RefSeq" id="WP_281892334.1">
    <property type="nucleotide sequence ID" value="NZ_BSDI01000002.1"/>
</dbReference>
<keyword evidence="2" id="KW-0378">Hydrolase</keyword>
<dbReference type="InterPro" id="IPR050955">
    <property type="entry name" value="Plant_Biomass_Hydrol_Est"/>
</dbReference>
<proteinExistence type="predicted"/>
<keyword evidence="1 3" id="KW-0732">Signal</keyword>
<dbReference type="SUPFAM" id="SSF53474">
    <property type="entry name" value="alpha/beta-Hydrolases"/>
    <property type="match status" value="2"/>
</dbReference>
<dbReference type="EMBL" id="BSDI01000002">
    <property type="protein sequence ID" value="GLH95343.1"/>
    <property type="molecule type" value="Genomic_DNA"/>
</dbReference>
<accession>A0ABQ5QLV2</accession>
<feature type="signal peptide" evidence="3">
    <location>
        <begin position="1"/>
        <end position="27"/>
    </location>
</feature>
<dbReference type="PANTHER" id="PTHR43037:SF5">
    <property type="entry name" value="FERULOYL ESTERASE"/>
    <property type="match status" value="1"/>
</dbReference>
<evidence type="ECO:0000256" key="3">
    <source>
        <dbReference type="SAM" id="SignalP"/>
    </source>
</evidence>
<reference evidence="4" key="1">
    <citation type="submission" date="2022-12" db="EMBL/GenBank/DDBJ databases">
        <title>New Phytohabitans aurantiacus sp. RD004123 nov., an actinomycete isolated from soil.</title>
        <authorList>
            <person name="Triningsih D.W."/>
            <person name="Harunari E."/>
            <person name="Igarashi Y."/>
        </authorList>
    </citation>
    <scope>NUCLEOTIDE SEQUENCE</scope>
    <source>
        <strain evidence="4">RD004123</strain>
    </source>
</reference>
<comment type="caution">
    <text evidence="4">The sequence shown here is derived from an EMBL/GenBank/DDBJ whole genome shotgun (WGS) entry which is preliminary data.</text>
</comment>
<evidence type="ECO:0000313" key="4">
    <source>
        <dbReference type="EMBL" id="GLH95343.1"/>
    </source>
</evidence>
<name>A0ABQ5QLV2_9ACTN</name>
<keyword evidence="5" id="KW-1185">Reference proteome</keyword>
<protein>
    <recommendedName>
        <fullName evidence="6">Poly(3-hydroxybutyrate) depolymerase</fullName>
    </recommendedName>
</protein>
<dbReference type="InterPro" id="IPR029058">
    <property type="entry name" value="AB_hydrolase_fold"/>
</dbReference>
<gene>
    <name evidence="4" type="ORF">Pa4123_06150</name>
</gene>
<dbReference type="Pfam" id="PF10503">
    <property type="entry name" value="Esterase_PHB"/>
    <property type="match status" value="1"/>
</dbReference>
<evidence type="ECO:0000256" key="1">
    <source>
        <dbReference type="ARBA" id="ARBA00022729"/>
    </source>
</evidence>